<dbReference type="AlphaFoldDB" id="A0A542Y6H8"/>
<organism evidence="2 3">
    <name type="scientific">Leucobacter komagatae</name>
    <dbReference type="NCBI Taxonomy" id="55969"/>
    <lineage>
        <taxon>Bacteria</taxon>
        <taxon>Bacillati</taxon>
        <taxon>Actinomycetota</taxon>
        <taxon>Actinomycetes</taxon>
        <taxon>Micrococcales</taxon>
        <taxon>Microbacteriaceae</taxon>
        <taxon>Leucobacter</taxon>
    </lineage>
</organism>
<dbReference type="OrthoDB" id="5113476at2"/>
<accession>A0A542Y6H8</accession>
<sequence length="225" mass="22682">MKIKTTLSTVAVVGALVAVGAPASAAELSPPLESLPIGTEMSAEGIEPTGDKVVIDGEVTDIAVMPGFDPAAPAVVLDENGQPVTVGEISFISEEGETHQLAAVPSTNRAALASCWKGWVAPGTGTWYTSVPGCSVIGISADTTVGYDWTVDFNSLGTGCLQGKGYKARHLPGGGNVWDEYYGSLGCGGGGSSGGGVIKWGNVASTKQVQMMSASTPVGAAGMFQ</sequence>
<dbReference type="EMBL" id="VFON01000001">
    <property type="protein sequence ID" value="TQL43710.1"/>
    <property type="molecule type" value="Genomic_DNA"/>
</dbReference>
<evidence type="ECO:0008006" key="4">
    <source>
        <dbReference type="Google" id="ProtNLM"/>
    </source>
</evidence>
<dbReference type="Proteomes" id="UP000319094">
    <property type="component" value="Unassembled WGS sequence"/>
</dbReference>
<feature type="chain" id="PRO_5021721672" description="Secreted protein" evidence="1">
    <location>
        <begin position="26"/>
        <end position="225"/>
    </location>
</feature>
<protein>
    <recommendedName>
        <fullName evidence="4">Secreted protein</fullName>
    </recommendedName>
</protein>
<gene>
    <name evidence="2" type="ORF">FB468_1740</name>
</gene>
<comment type="caution">
    <text evidence="2">The sequence shown here is derived from an EMBL/GenBank/DDBJ whole genome shotgun (WGS) entry which is preliminary data.</text>
</comment>
<proteinExistence type="predicted"/>
<keyword evidence="1" id="KW-0732">Signal</keyword>
<dbReference type="RefSeq" id="WP_141886984.1">
    <property type="nucleotide sequence ID" value="NZ_BAAAUY010000001.1"/>
</dbReference>
<evidence type="ECO:0000256" key="1">
    <source>
        <dbReference type="SAM" id="SignalP"/>
    </source>
</evidence>
<reference evidence="2 3" key="1">
    <citation type="submission" date="2019-06" db="EMBL/GenBank/DDBJ databases">
        <title>Sequencing the genomes of 1000 actinobacteria strains.</title>
        <authorList>
            <person name="Klenk H.-P."/>
        </authorList>
    </citation>
    <scope>NUCLEOTIDE SEQUENCE [LARGE SCALE GENOMIC DNA]</scope>
    <source>
        <strain evidence="2 3">DSM 8803</strain>
    </source>
</reference>
<evidence type="ECO:0000313" key="2">
    <source>
        <dbReference type="EMBL" id="TQL43710.1"/>
    </source>
</evidence>
<keyword evidence="3" id="KW-1185">Reference proteome</keyword>
<name>A0A542Y6H8_9MICO</name>
<feature type="signal peptide" evidence="1">
    <location>
        <begin position="1"/>
        <end position="25"/>
    </location>
</feature>
<evidence type="ECO:0000313" key="3">
    <source>
        <dbReference type="Proteomes" id="UP000319094"/>
    </source>
</evidence>